<sequence>MDLCERGTVQKLDMNAFTSEPLGSDLAHKYFVEAMLGLEYLHEHDIIHRDLKPDNMLITSDNVLKITDFGESKLLSRHGEKIKGYSGTPAFMAPELCSNTGEVSGEAADVWSLGVCLYSFIYGKLPFTGETILEIMDAVAEGKFEFPEGGDEQLQDLLARMLRQEPAERITIAEMREHTWVTQDGSYVITAKEVNCEHVVISVTQEDLDQVIQPIYDIMPVIHAVAKLKRFRRRIRERRELEEKLKLQTLHE</sequence>
<organism evidence="1 2">
    <name type="scientific">Linderina macrospora</name>
    <dbReference type="NCBI Taxonomy" id="4868"/>
    <lineage>
        <taxon>Eukaryota</taxon>
        <taxon>Fungi</taxon>
        <taxon>Fungi incertae sedis</taxon>
        <taxon>Zoopagomycota</taxon>
        <taxon>Kickxellomycotina</taxon>
        <taxon>Kickxellomycetes</taxon>
        <taxon>Kickxellales</taxon>
        <taxon>Kickxellaceae</taxon>
        <taxon>Linderina</taxon>
    </lineage>
</organism>
<protein>
    <submittedName>
        <fullName evidence="1">Uncharacterized protein</fullName>
    </submittedName>
</protein>
<comment type="caution">
    <text evidence="1">The sequence shown here is derived from an EMBL/GenBank/DDBJ whole genome shotgun (WGS) entry which is preliminary data.</text>
</comment>
<gene>
    <name evidence="1" type="ORF">FBU59_001690</name>
</gene>
<feature type="non-terminal residue" evidence="1">
    <location>
        <position position="1"/>
    </location>
</feature>
<proteinExistence type="predicted"/>
<accession>A0ACC1JD79</accession>
<dbReference type="EMBL" id="JANBPW010000804">
    <property type="protein sequence ID" value="KAJ1948226.1"/>
    <property type="molecule type" value="Genomic_DNA"/>
</dbReference>
<reference evidence="1" key="1">
    <citation type="submission" date="2022-07" db="EMBL/GenBank/DDBJ databases">
        <title>Phylogenomic reconstructions and comparative analyses of Kickxellomycotina fungi.</title>
        <authorList>
            <person name="Reynolds N.K."/>
            <person name="Stajich J.E."/>
            <person name="Barry K."/>
            <person name="Grigoriev I.V."/>
            <person name="Crous P."/>
            <person name="Smith M.E."/>
        </authorList>
    </citation>
    <scope>NUCLEOTIDE SEQUENCE</scope>
    <source>
        <strain evidence="1">NRRL 5244</strain>
    </source>
</reference>
<dbReference type="Proteomes" id="UP001150603">
    <property type="component" value="Unassembled WGS sequence"/>
</dbReference>
<keyword evidence="2" id="KW-1185">Reference proteome</keyword>
<evidence type="ECO:0000313" key="2">
    <source>
        <dbReference type="Proteomes" id="UP001150603"/>
    </source>
</evidence>
<name>A0ACC1JD79_9FUNG</name>
<evidence type="ECO:0000313" key="1">
    <source>
        <dbReference type="EMBL" id="KAJ1948226.1"/>
    </source>
</evidence>